<evidence type="ECO:0000256" key="3">
    <source>
        <dbReference type="ARBA" id="ARBA00022840"/>
    </source>
</evidence>
<accession>D0BK08</accession>
<dbReference type="PANTHER" id="PTHR19211:SF100">
    <property type="entry name" value="RIBOSOME PROTECTION PROTEIN VMLR"/>
    <property type="match status" value="1"/>
</dbReference>
<dbReference type="eggNOG" id="COG0488">
    <property type="taxonomic scope" value="Bacteria"/>
</dbReference>
<proteinExistence type="predicted"/>
<dbReference type="InterPro" id="IPR027417">
    <property type="entry name" value="P-loop_NTPase"/>
</dbReference>
<feature type="domain" description="ABC transporter" evidence="4">
    <location>
        <begin position="280"/>
        <end position="470"/>
    </location>
</feature>
<keyword evidence="1" id="KW-0677">Repeat</keyword>
<dbReference type="InterPro" id="IPR017871">
    <property type="entry name" value="ABC_transporter-like_CS"/>
</dbReference>
<dbReference type="Pfam" id="PF00005">
    <property type="entry name" value="ABC_tran"/>
    <property type="match status" value="2"/>
</dbReference>
<dbReference type="OrthoDB" id="9760950at2"/>
<gene>
    <name evidence="5" type="ORF">HMPREF0446_00293</name>
</gene>
<dbReference type="STRING" id="626369.HMPREF0446_00293"/>
<dbReference type="Proteomes" id="UP000002939">
    <property type="component" value="Unassembled WGS sequence"/>
</dbReference>
<keyword evidence="6" id="KW-1185">Reference proteome</keyword>
<dbReference type="PROSITE" id="PS50893">
    <property type="entry name" value="ABC_TRANSPORTER_2"/>
    <property type="match status" value="2"/>
</dbReference>
<dbReference type="GO" id="GO:0005524">
    <property type="term" value="F:ATP binding"/>
    <property type="evidence" value="ECO:0007669"/>
    <property type="project" value="UniProtKB-KW"/>
</dbReference>
<evidence type="ECO:0000256" key="2">
    <source>
        <dbReference type="ARBA" id="ARBA00022741"/>
    </source>
</evidence>
<organism evidence="5 6">
    <name type="scientific">Granulicatella elegans ATCC 700633</name>
    <dbReference type="NCBI Taxonomy" id="626369"/>
    <lineage>
        <taxon>Bacteria</taxon>
        <taxon>Bacillati</taxon>
        <taxon>Bacillota</taxon>
        <taxon>Bacilli</taxon>
        <taxon>Lactobacillales</taxon>
        <taxon>Carnobacteriaceae</taxon>
        <taxon>Granulicatella</taxon>
    </lineage>
</organism>
<evidence type="ECO:0000313" key="5">
    <source>
        <dbReference type="EMBL" id="EEW93411.1"/>
    </source>
</evidence>
<keyword evidence="3" id="KW-0067">ATP-binding</keyword>
<evidence type="ECO:0000259" key="4">
    <source>
        <dbReference type="PROSITE" id="PS50893"/>
    </source>
</evidence>
<feature type="domain" description="ABC transporter" evidence="4">
    <location>
        <begin position="6"/>
        <end position="183"/>
    </location>
</feature>
<dbReference type="InterPro" id="IPR003439">
    <property type="entry name" value="ABC_transporter-like_ATP-bd"/>
</dbReference>
<dbReference type="PANTHER" id="PTHR19211">
    <property type="entry name" value="ATP-BINDING TRANSPORT PROTEIN-RELATED"/>
    <property type="match status" value="1"/>
</dbReference>
<keyword evidence="2" id="KW-0547">Nucleotide-binding</keyword>
<comment type="caution">
    <text evidence="5">The sequence shown here is derived from an EMBL/GenBank/DDBJ whole genome shotgun (WGS) entry which is preliminary data.</text>
</comment>
<dbReference type="Gene3D" id="3.40.50.300">
    <property type="entry name" value="P-loop containing nucleotide triphosphate hydrolases"/>
    <property type="match status" value="3"/>
</dbReference>
<sequence>MAKEVIKLIGIEMSFADKTLFHTDKLIGHIGEVIGIVGNNGVGKTTLLNIICGNTKSTKGRIICDVLCKKFDQNWFSNNNYTNLNHSAGEQQRDFLYKMLCTKQGCLLLDEPTNFMDIQTRENLIKTIKSYKNGIIIIASHDRYFLKNVVTKIWDIENKEIREYIGTYEDYEKQKELHLLKQQYEKEEYIREKKHLETIILNNKEQRLRLEKNKNKKSFEKPSRLAATKDKSTAVKRIDRTIKNVEKRLDSLGEINDIPIVQTIHFPEGNFRELHNKYPIRAELLNLYYEDKQLLKDVSFQFANKLKIAITGKNGSGKSTLIKNILDNHPNIILSKMVKFSVFKQFYFEVSSTKNLINYLQEDSNFSRQDIINLLRDIGIDASLLNVPINKLSGGQRTRIELLKVFIKDANVVILDEPTNSLDMISIRALEVLIKNYPGLVIFVSHDMEFVKNCADEIYTIENKTLKRYK</sequence>
<protein>
    <recommendedName>
        <fullName evidence="4">ABC transporter domain-containing protein</fullName>
    </recommendedName>
</protein>
<evidence type="ECO:0000256" key="1">
    <source>
        <dbReference type="ARBA" id="ARBA00022737"/>
    </source>
</evidence>
<dbReference type="EMBL" id="ACRF02000014">
    <property type="protein sequence ID" value="EEW93411.1"/>
    <property type="molecule type" value="Genomic_DNA"/>
</dbReference>
<dbReference type="HOGENOM" id="CLU_000604_36_0_9"/>
<dbReference type="RefSeq" id="WP_006702567.1">
    <property type="nucleotide sequence ID" value="NZ_KI391971.1"/>
</dbReference>
<dbReference type="InterPro" id="IPR050611">
    <property type="entry name" value="ABCF"/>
</dbReference>
<dbReference type="SMART" id="SM00382">
    <property type="entry name" value="AAA"/>
    <property type="match status" value="2"/>
</dbReference>
<reference evidence="5" key="2">
    <citation type="submission" date="2011-10" db="EMBL/GenBank/DDBJ databases">
        <title>The Genome Sequence of Granulicatella elegans ATCC 700633.</title>
        <authorList>
            <consortium name="The Broad Institute Genome Sequencing Platform"/>
            <consortium name="The Broad Institute Genome Sequencing Center for Infectious Disease"/>
            <person name="Earl A."/>
            <person name="Ward D."/>
            <person name="Feldgarden M."/>
            <person name="Gevers D."/>
            <person name="Sibley C.D."/>
            <person name="Field T.R."/>
            <person name="Grinwis M."/>
            <person name="Eshaghurshan C.S."/>
            <person name="Surette M.G."/>
            <person name="Young S.K."/>
            <person name="Zeng Q."/>
            <person name="Gargeya S."/>
            <person name="Fitzgerald M."/>
            <person name="Haas B."/>
            <person name="Abouelleil A."/>
            <person name="Alvarado L."/>
            <person name="Arachchi H.M."/>
            <person name="Berlin A."/>
            <person name="Brown A."/>
            <person name="Chapman S.B."/>
            <person name="Chen Z."/>
            <person name="Dunbar C."/>
            <person name="Freedman E."/>
            <person name="Gearin G."/>
            <person name="Goldberg J."/>
            <person name="Griggs A."/>
            <person name="Gujja S."/>
            <person name="Heiman D."/>
            <person name="Howarth C."/>
            <person name="Larson L."/>
            <person name="Lui A."/>
            <person name="MacDonald P.J.P."/>
            <person name="Montmayeur A."/>
            <person name="Murphy C."/>
            <person name="Neiman D."/>
            <person name="Pearson M."/>
            <person name="Priest M."/>
            <person name="Roberts A."/>
            <person name="Saif S."/>
            <person name="Shea T."/>
            <person name="Shenoy N."/>
            <person name="Sisk P."/>
            <person name="Stolte C."/>
            <person name="Sykes S."/>
            <person name="Wortman J."/>
            <person name="Nusbaum C."/>
            <person name="Birren B."/>
        </authorList>
    </citation>
    <scope>NUCLEOTIDE SEQUENCE [LARGE SCALE GENOMIC DNA]</scope>
    <source>
        <strain evidence="5">ATCC 700633</strain>
    </source>
</reference>
<evidence type="ECO:0000313" key="6">
    <source>
        <dbReference type="Proteomes" id="UP000002939"/>
    </source>
</evidence>
<name>D0BK08_9LACT</name>
<dbReference type="AlphaFoldDB" id="D0BK08"/>
<dbReference type="PROSITE" id="PS00211">
    <property type="entry name" value="ABC_TRANSPORTER_1"/>
    <property type="match status" value="1"/>
</dbReference>
<reference evidence="5" key="1">
    <citation type="submission" date="2009-09" db="EMBL/GenBank/DDBJ databases">
        <authorList>
            <consortium name="The Broad Institute Genome Sequencing Platform"/>
            <person name="Ward D."/>
            <person name="Feldgarden M."/>
            <person name="Earl A."/>
            <person name="Young S.K."/>
            <person name="Zeng Q."/>
            <person name="Koehrsen M."/>
            <person name="Alvarado L."/>
            <person name="Berlin A."/>
            <person name="Bochicchio J."/>
            <person name="Borenstein D."/>
            <person name="Chapman S.B."/>
            <person name="Chen Z."/>
            <person name="Engels R."/>
            <person name="Freedman E."/>
            <person name="Gellesch M."/>
            <person name="Goldberg J."/>
            <person name="Griggs A."/>
            <person name="Gujja S."/>
            <person name="Heilman E."/>
            <person name="Heiman D."/>
            <person name="Hepburn T."/>
            <person name="Howarth C."/>
            <person name="Jen D."/>
            <person name="Larson L."/>
            <person name="Lewis B."/>
            <person name="Mehta T."/>
            <person name="Park D."/>
            <person name="Pearson M."/>
            <person name="Roberts A."/>
            <person name="Saif S."/>
            <person name="Shea T."/>
            <person name="Shenoy N."/>
            <person name="Sisk P."/>
            <person name="Stolte C."/>
            <person name="Sykes S."/>
            <person name="Thomson T."/>
            <person name="Walk T."/>
            <person name="White J."/>
            <person name="Yandava C."/>
            <person name="Sibley C.D."/>
            <person name="Field T.R."/>
            <person name="Grinwis M."/>
            <person name="Eshaghurshan C.S."/>
            <person name="Surette M.G."/>
            <person name="Haas B."/>
            <person name="Nusbaum C."/>
            <person name="Birren B."/>
        </authorList>
    </citation>
    <scope>NUCLEOTIDE SEQUENCE [LARGE SCALE GENOMIC DNA]</scope>
    <source>
        <strain evidence="5">ATCC 700633</strain>
    </source>
</reference>
<dbReference type="GO" id="GO:0016887">
    <property type="term" value="F:ATP hydrolysis activity"/>
    <property type="evidence" value="ECO:0007669"/>
    <property type="project" value="InterPro"/>
</dbReference>
<dbReference type="InterPro" id="IPR003593">
    <property type="entry name" value="AAA+_ATPase"/>
</dbReference>
<dbReference type="CDD" id="cd03221">
    <property type="entry name" value="ABCF_EF-3"/>
    <property type="match status" value="2"/>
</dbReference>
<dbReference type="SUPFAM" id="SSF52540">
    <property type="entry name" value="P-loop containing nucleoside triphosphate hydrolases"/>
    <property type="match status" value="2"/>
</dbReference>